<dbReference type="Proteomes" id="UP000467840">
    <property type="component" value="Chromosome 2"/>
</dbReference>
<feature type="transmembrane region" description="Helical" evidence="6">
    <location>
        <begin position="118"/>
        <end position="139"/>
    </location>
</feature>
<dbReference type="PANTHER" id="PTHR31218">
    <property type="entry name" value="WAT1-RELATED PROTEIN"/>
    <property type="match status" value="1"/>
</dbReference>
<evidence type="ECO:0000256" key="1">
    <source>
        <dbReference type="ARBA" id="ARBA00004141"/>
    </source>
</evidence>
<dbReference type="GO" id="GO:0016020">
    <property type="term" value="C:membrane"/>
    <property type="evidence" value="ECO:0007669"/>
    <property type="project" value="UniProtKB-SubCell"/>
</dbReference>
<dbReference type="Pfam" id="PF00892">
    <property type="entry name" value="EamA"/>
    <property type="match status" value="2"/>
</dbReference>
<feature type="domain" description="EamA" evidence="7">
    <location>
        <begin position="159"/>
        <end position="280"/>
    </location>
</feature>
<feature type="transmembrane region" description="Helical" evidence="6">
    <location>
        <begin position="77"/>
        <end position="98"/>
    </location>
</feature>
<accession>A0A6A6KTA4</accession>
<comment type="subcellular location">
    <subcellularLocation>
        <location evidence="1">Membrane</location>
        <topology evidence="1">Multi-pass membrane protein</topology>
    </subcellularLocation>
</comment>
<feature type="transmembrane region" description="Helical" evidence="6">
    <location>
        <begin position="254"/>
        <end position="275"/>
    </location>
</feature>
<feature type="transmembrane region" description="Helical" evidence="6">
    <location>
        <begin position="295"/>
        <end position="320"/>
    </location>
</feature>
<dbReference type="SUPFAM" id="SSF103481">
    <property type="entry name" value="Multidrug resistance efflux transporter EmrE"/>
    <property type="match status" value="2"/>
</dbReference>
<feature type="transmembrane region" description="Helical" evidence="6">
    <location>
        <begin position="487"/>
        <end position="506"/>
    </location>
</feature>
<feature type="transmembrane region" description="Helical" evidence="6">
    <location>
        <begin position="189"/>
        <end position="213"/>
    </location>
</feature>
<evidence type="ECO:0000256" key="4">
    <source>
        <dbReference type="ARBA" id="ARBA00022989"/>
    </source>
</evidence>
<dbReference type="InterPro" id="IPR030184">
    <property type="entry name" value="WAT1-related"/>
</dbReference>
<feature type="transmembrane region" description="Helical" evidence="6">
    <location>
        <begin position="159"/>
        <end position="177"/>
    </location>
</feature>
<protein>
    <recommendedName>
        <fullName evidence="7">EamA domain-containing protein</fullName>
    </recommendedName>
</protein>
<dbReference type="InterPro" id="IPR000620">
    <property type="entry name" value="EamA_dom"/>
</dbReference>
<evidence type="ECO:0000256" key="3">
    <source>
        <dbReference type="ARBA" id="ARBA00022692"/>
    </source>
</evidence>
<feature type="transmembrane region" description="Helical" evidence="6">
    <location>
        <begin position="332"/>
        <end position="352"/>
    </location>
</feature>
<keyword evidence="4 6" id="KW-1133">Transmembrane helix</keyword>
<sequence>MYIISMVTLNHGMNRYVLIVYRNAIAALVLAPFALLLERKTRPKMTFPVFLQIMALGCLEPILDQGFTYLGMQYTSASFASAVMNAVPSVTFVIALILRLERIRIKEIRSQAKVKGTLVTFGGALLMTLYKGPLIHLIWSSKATHHENSAHSSDKHWLAGMLLILVGCVSWSAFYILQSITIKKYPAELFLSSFICLAGTIQSLAIALVVAHHPGAWAVGWDTRLLAPVYTGIISSGITYYVQGLVMKTRGPVFVTAFNPLCMIIVAALGSIILAEKLYLGRPVLDQNLYYVGMKFTSATFASASVNVLPAITFILAIIFRLERVNVKKIHDVAKIVGTGITVAGAMVMTLYKGPIIDFIRSHGTGSHHVSSSSQPSDQHWVTGTLMLLASCLGWAGFFILQSFTLKLYPAELSLTALICLTGMVEGAVVSLVMERDMSAWKIGFDSRLLAAVYTERGPVFVTSFSPLCMIITAALGIIILAEQLHIGSVIGAVFIVIGLYTVVWGKSKDQTNSKTPALANEKIDNLELPITDTTAKSATNVDNCIHHGTSKLPAKSTLLPA</sequence>
<name>A0A6A6KTA4_HEVBR</name>
<keyword evidence="3 6" id="KW-0812">Transmembrane</keyword>
<feature type="domain" description="EamA" evidence="7">
    <location>
        <begin position="4"/>
        <end position="108"/>
    </location>
</feature>
<evidence type="ECO:0000256" key="5">
    <source>
        <dbReference type="ARBA" id="ARBA00023136"/>
    </source>
</evidence>
<gene>
    <name evidence="8" type="ORF">GH714_023708</name>
</gene>
<keyword evidence="5 6" id="KW-0472">Membrane</keyword>
<feature type="transmembrane region" description="Helical" evidence="6">
    <location>
        <begin position="49"/>
        <end position="71"/>
    </location>
</feature>
<dbReference type="EMBL" id="JAAGAX010000015">
    <property type="protein sequence ID" value="KAF2291405.1"/>
    <property type="molecule type" value="Genomic_DNA"/>
</dbReference>
<feature type="transmembrane region" description="Helical" evidence="6">
    <location>
        <begin position="225"/>
        <end position="242"/>
    </location>
</feature>
<dbReference type="InterPro" id="IPR037185">
    <property type="entry name" value="EmrE-like"/>
</dbReference>
<proteinExistence type="inferred from homology"/>
<feature type="transmembrane region" description="Helical" evidence="6">
    <location>
        <begin position="460"/>
        <end position="480"/>
    </location>
</feature>
<evidence type="ECO:0000259" key="7">
    <source>
        <dbReference type="Pfam" id="PF00892"/>
    </source>
</evidence>
<comment type="similarity">
    <text evidence="2">Belongs to the drug/metabolite transporter (DMT) superfamily. Plant drug/metabolite exporter (P-DME) (TC 2.A.7.4) family.</text>
</comment>
<evidence type="ECO:0000313" key="9">
    <source>
        <dbReference type="Proteomes" id="UP000467840"/>
    </source>
</evidence>
<feature type="transmembrane region" description="Helical" evidence="6">
    <location>
        <begin position="413"/>
        <end position="434"/>
    </location>
</feature>
<organism evidence="8 9">
    <name type="scientific">Hevea brasiliensis</name>
    <name type="common">Para rubber tree</name>
    <name type="synonym">Siphonia brasiliensis</name>
    <dbReference type="NCBI Taxonomy" id="3981"/>
    <lineage>
        <taxon>Eukaryota</taxon>
        <taxon>Viridiplantae</taxon>
        <taxon>Streptophyta</taxon>
        <taxon>Embryophyta</taxon>
        <taxon>Tracheophyta</taxon>
        <taxon>Spermatophyta</taxon>
        <taxon>Magnoliopsida</taxon>
        <taxon>eudicotyledons</taxon>
        <taxon>Gunneridae</taxon>
        <taxon>Pentapetalae</taxon>
        <taxon>rosids</taxon>
        <taxon>fabids</taxon>
        <taxon>Malpighiales</taxon>
        <taxon>Euphorbiaceae</taxon>
        <taxon>Crotonoideae</taxon>
        <taxon>Micrandreae</taxon>
        <taxon>Hevea</taxon>
    </lineage>
</organism>
<evidence type="ECO:0000313" key="8">
    <source>
        <dbReference type="EMBL" id="KAF2291405.1"/>
    </source>
</evidence>
<evidence type="ECO:0000256" key="6">
    <source>
        <dbReference type="SAM" id="Phobius"/>
    </source>
</evidence>
<reference evidence="8 9" key="1">
    <citation type="journal article" date="2020" name="Mol. Plant">
        <title>The Chromosome-Based Rubber Tree Genome Provides New Insights into Spurge Genome Evolution and Rubber Biosynthesis.</title>
        <authorList>
            <person name="Liu J."/>
            <person name="Shi C."/>
            <person name="Shi C.C."/>
            <person name="Li W."/>
            <person name="Zhang Q.J."/>
            <person name="Zhang Y."/>
            <person name="Li K."/>
            <person name="Lu H.F."/>
            <person name="Shi C."/>
            <person name="Zhu S.T."/>
            <person name="Xiao Z.Y."/>
            <person name="Nan H."/>
            <person name="Yue Y."/>
            <person name="Zhu X.G."/>
            <person name="Wu Y."/>
            <person name="Hong X.N."/>
            <person name="Fan G.Y."/>
            <person name="Tong Y."/>
            <person name="Zhang D."/>
            <person name="Mao C.L."/>
            <person name="Liu Y.L."/>
            <person name="Hao S.J."/>
            <person name="Liu W.Q."/>
            <person name="Lv M.Q."/>
            <person name="Zhang H.B."/>
            <person name="Liu Y."/>
            <person name="Hu-Tang G.R."/>
            <person name="Wang J.P."/>
            <person name="Wang J.H."/>
            <person name="Sun Y.H."/>
            <person name="Ni S.B."/>
            <person name="Chen W.B."/>
            <person name="Zhang X.C."/>
            <person name="Jiao Y.N."/>
            <person name="Eichler E.E."/>
            <person name="Li G.H."/>
            <person name="Liu X."/>
            <person name="Gao L.Z."/>
        </authorList>
    </citation>
    <scope>NUCLEOTIDE SEQUENCE [LARGE SCALE GENOMIC DNA]</scope>
    <source>
        <strain evidence="9">cv. GT1</strain>
        <tissue evidence="8">Leaf</tissue>
    </source>
</reference>
<keyword evidence="9" id="KW-1185">Reference proteome</keyword>
<comment type="caution">
    <text evidence="8">The sequence shown here is derived from an EMBL/GenBank/DDBJ whole genome shotgun (WGS) entry which is preliminary data.</text>
</comment>
<dbReference type="GO" id="GO:0022857">
    <property type="term" value="F:transmembrane transporter activity"/>
    <property type="evidence" value="ECO:0007669"/>
    <property type="project" value="InterPro"/>
</dbReference>
<feature type="transmembrane region" description="Helical" evidence="6">
    <location>
        <begin position="381"/>
        <end position="401"/>
    </location>
</feature>
<evidence type="ECO:0000256" key="2">
    <source>
        <dbReference type="ARBA" id="ARBA00007635"/>
    </source>
</evidence>
<feature type="transmembrane region" description="Helical" evidence="6">
    <location>
        <begin position="16"/>
        <end position="37"/>
    </location>
</feature>
<dbReference type="AlphaFoldDB" id="A0A6A6KTA4"/>